<reference evidence="16" key="2">
    <citation type="submission" date="2023-06" db="EMBL/GenBank/DDBJ databases">
        <authorList>
            <person name="Ma L."/>
            <person name="Liu K.-W."/>
            <person name="Li Z."/>
            <person name="Hsiao Y.-Y."/>
            <person name="Qi Y."/>
            <person name="Fu T."/>
            <person name="Tang G."/>
            <person name="Zhang D."/>
            <person name="Sun W.-H."/>
            <person name="Liu D.-K."/>
            <person name="Li Y."/>
            <person name="Chen G.-Z."/>
            <person name="Liu X.-D."/>
            <person name="Liao X.-Y."/>
            <person name="Jiang Y.-T."/>
            <person name="Yu X."/>
            <person name="Hao Y."/>
            <person name="Huang J."/>
            <person name="Zhao X.-W."/>
            <person name="Ke S."/>
            <person name="Chen Y.-Y."/>
            <person name="Wu W.-L."/>
            <person name="Hsu J.-L."/>
            <person name="Lin Y.-F."/>
            <person name="Huang M.-D."/>
            <person name="Li C.-Y."/>
            <person name="Huang L."/>
            <person name="Wang Z.-W."/>
            <person name="Zhao X."/>
            <person name="Zhong W.-Y."/>
            <person name="Peng D.-H."/>
            <person name="Ahmad S."/>
            <person name="Lan S."/>
            <person name="Zhang J.-S."/>
            <person name="Tsai W.-C."/>
            <person name="Van De Peer Y."/>
            <person name="Liu Z.-J."/>
        </authorList>
    </citation>
    <scope>NUCLEOTIDE SEQUENCE</scope>
    <source>
        <strain evidence="16">SCP</strain>
        <tissue evidence="16">Leaves</tissue>
    </source>
</reference>
<evidence type="ECO:0000256" key="11">
    <source>
        <dbReference type="PIRSR" id="PIRSR611281-3"/>
    </source>
</evidence>
<evidence type="ECO:0000256" key="4">
    <source>
        <dbReference type="ARBA" id="ARBA00022630"/>
    </source>
</evidence>
<keyword evidence="4 11" id="KW-0285">Flavoprotein</keyword>
<evidence type="ECO:0000313" key="17">
    <source>
        <dbReference type="Proteomes" id="UP001179952"/>
    </source>
</evidence>
<dbReference type="Pfam" id="PF00890">
    <property type="entry name" value="FAD_binding_2"/>
    <property type="match status" value="1"/>
</dbReference>
<comment type="pathway">
    <text evidence="13">Carbohydrate metabolism; tricarboxylic acid cycle; fumarate from succinate (eukaryal route): step 1/1.</text>
</comment>
<evidence type="ECO:0000256" key="6">
    <source>
        <dbReference type="ARBA" id="ARBA00022982"/>
    </source>
</evidence>
<accession>A0AAV9AXQ1</accession>
<feature type="binding site" evidence="11">
    <location>
        <begin position="57"/>
        <end position="62"/>
    </location>
    <ligand>
        <name>FAD</name>
        <dbReference type="ChEBI" id="CHEBI:57692"/>
    </ligand>
</feature>
<comment type="similarity">
    <text evidence="2 13">Belongs to the FAD-dependent oxidoreductase 2 family. FRD/SDH subfamily.</text>
</comment>
<feature type="binding site" evidence="10">
    <location>
        <position position="442"/>
    </location>
    <ligand>
        <name>substrate</name>
    </ligand>
</feature>
<dbReference type="InterPro" id="IPR030664">
    <property type="entry name" value="SdhA/FrdA/AprA"/>
</dbReference>
<dbReference type="EC" id="1.3.5.1" evidence="13"/>
<evidence type="ECO:0000259" key="15">
    <source>
        <dbReference type="Pfam" id="PF02910"/>
    </source>
</evidence>
<reference evidence="16" key="1">
    <citation type="journal article" date="2023" name="Nat. Commun.">
        <title>Diploid and tetraploid genomes of Acorus and the evolution of monocots.</title>
        <authorList>
            <person name="Ma L."/>
            <person name="Liu K.W."/>
            <person name="Li Z."/>
            <person name="Hsiao Y.Y."/>
            <person name="Qi Y."/>
            <person name="Fu T."/>
            <person name="Tang G.D."/>
            <person name="Zhang D."/>
            <person name="Sun W.H."/>
            <person name="Liu D.K."/>
            <person name="Li Y."/>
            <person name="Chen G.Z."/>
            <person name="Liu X.D."/>
            <person name="Liao X.Y."/>
            <person name="Jiang Y.T."/>
            <person name="Yu X."/>
            <person name="Hao Y."/>
            <person name="Huang J."/>
            <person name="Zhao X.W."/>
            <person name="Ke S."/>
            <person name="Chen Y.Y."/>
            <person name="Wu W.L."/>
            <person name="Hsu J.L."/>
            <person name="Lin Y.F."/>
            <person name="Huang M.D."/>
            <person name="Li C.Y."/>
            <person name="Huang L."/>
            <person name="Wang Z.W."/>
            <person name="Zhao X."/>
            <person name="Zhong W.Y."/>
            <person name="Peng D.H."/>
            <person name="Ahmad S."/>
            <person name="Lan S."/>
            <person name="Zhang J.S."/>
            <person name="Tsai W.C."/>
            <person name="Van de Peer Y."/>
            <person name="Liu Z.J."/>
        </authorList>
    </citation>
    <scope>NUCLEOTIDE SEQUENCE</scope>
    <source>
        <strain evidence="16">SCP</strain>
    </source>
</reference>
<dbReference type="Gene3D" id="3.50.50.60">
    <property type="entry name" value="FAD/NAD(P)-binding domain"/>
    <property type="match status" value="1"/>
</dbReference>
<comment type="catalytic activity">
    <reaction evidence="13">
        <text>a quinone + succinate = fumarate + a quinol</text>
        <dbReference type="Rhea" id="RHEA:40523"/>
        <dbReference type="ChEBI" id="CHEBI:24646"/>
        <dbReference type="ChEBI" id="CHEBI:29806"/>
        <dbReference type="ChEBI" id="CHEBI:30031"/>
        <dbReference type="ChEBI" id="CHEBI:132124"/>
        <dbReference type="EC" id="1.3.5.1"/>
    </reaction>
</comment>
<dbReference type="InterPro" id="IPR003953">
    <property type="entry name" value="FAD-dep_OxRdtase_2_FAD-bd"/>
</dbReference>
<comment type="caution">
    <text evidence="16">The sequence shown here is derived from an EMBL/GenBank/DDBJ whole genome shotgun (WGS) entry which is preliminary data.</text>
</comment>
<gene>
    <name evidence="16" type="ORF">QJS04_geneDACA005375</name>
</gene>
<dbReference type="Gene3D" id="3.90.700.10">
    <property type="entry name" value="Succinate dehydrogenase/fumarate reductase flavoprotein, catalytic domain"/>
    <property type="match status" value="1"/>
</dbReference>
<dbReference type="PROSITE" id="PS00504">
    <property type="entry name" value="FRD_SDH_FAD_BINDING"/>
    <property type="match status" value="1"/>
</dbReference>
<evidence type="ECO:0000256" key="1">
    <source>
        <dbReference type="ARBA" id="ARBA00004170"/>
    </source>
</evidence>
<feature type="binding site" evidence="11">
    <location>
        <begin position="80"/>
        <end position="95"/>
    </location>
    <ligand>
        <name>FAD</name>
        <dbReference type="ChEBI" id="CHEBI:57692"/>
    </ligand>
</feature>
<dbReference type="InterPro" id="IPR027477">
    <property type="entry name" value="Succ_DH/fumarate_Rdtase_cat_sf"/>
</dbReference>
<dbReference type="NCBIfam" id="TIGR01812">
    <property type="entry name" value="sdhA_frdA_Gneg"/>
    <property type="match status" value="1"/>
</dbReference>
<evidence type="ECO:0000256" key="12">
    <source>
        <dbReference type="PIRSR" id="PIRSR611281-4"/>
    </source>
</evidence>
<keyword evidence="13" id="KW-0816">Tricarboxylic acid cycle</keyword>
<keyword evidence="8 13" id="KW-0472">Membrane</keyword>
<keyword evidence="5 11" id="KW-0274">FAD</keyword>
<feature type="binding site" evidence="10">
    <location>
        <position position="286"/>
    </location>
    <ligand>
        <name>substrate</name>
    </ligand>
</feature>
<dbReference type="GO" id="GO:0005743">
    <property type="term" value="C:mitochondrial inner membrane"/>
    <property type="evidence" value="ECO:0007669"/>
    <property type="project" value="UniProtKB-SubCell"/>
</dbReference>
<evidence type="ECO:0000256" key="10">
    <source>
        <dbReference type="PIRSR" id="PIRSR611281-2"/>
    </source>
</evidence>
<feature type="binding site" evidence="11">
    <location>
        <position position="431"/>
    </location>
    <ligand>
        <name>FAD</name>
        <dbReference type="ChEBI" id="CHEBI:57692"/>
    </ligand>
</feature>
<feature type="binding site" evidence="10">
    <location>
        <position position="298"/>
    </location>
    <ligand>
        <name>substrate</name>
    </ligand>
</feature>
<sequence>MWRCITRGLRCSSVSLKNGRSSIAREPLKPLLSRFLSSDSLGSYTIVDHTYDAVVVGAGGAGLRAAIGLSEHRFNTACITKLFPTRSHTVAAQGGINAALGNMTEDDRRWHMYDTVKGSDWLGDQDAIQYMCKEAPKAVIELENYGLPFSRTDDGKIYQRAFGGQSLDFGKGGQAYRCACAADRTGHALLHTLYGQAMRHNTQFFVEYFALDVIMDTDGTCAGVIALNMEDGTLHRFRAGSTILATGGYGRTYFSATSAHTCTGDGNAMVARAGIPFQDLEFVQFHPTGIYGAECLISEGSRGEGGILRNSEGEHFMERYAPTAKDLTSRDVVSRSMTMEIKEGRGVGPLKDHIYLHLNHLPPDVLKERLPGISETAAIFAGVDVTKEPIPVLPTVHYNMGGIPTNYHGEVVHIQGDDPDAIVPGLMAAGEAACASVHGANRLGANSLLDIVVFGRACVNRVAEISNPGDKLKPFANNAGEKTIAWLDKLRHSNGSLPTSKIRLNMQRVMQNNAAVFRTQEILEEGCQLIDKTWKSFQDVLLSDRSLIWNSDPI</sequence>
<dbReference type="NCBIfam" id="TIGR01816">
    <property type="entry name" value="sdhA_forward"/>
    <property type="match status" value="1"/>
</dbReference>
<comment type="subcellular location">
    <subcellularLocation>
        <location evidence="1">Membrane</location>
        <topology evidence="1">Peripheral membrane protein</topology>
    </subcellularLocation>
    <subcellularLocation>
        <location evidence="13">Mitochondrion inner membrane</location>
        <topology evidence="13">Peripheral membrane protein</topology>
        <orientation evidence="13">Matrix side</orientation>
    </subcellularLocation>
</comment>
<protein>
    <recommendedName>
        <fullName evidence="13">Succinate dehydrogenase [ubiquinone] flavoprotein subunit, mitochondrial</fullName>
        <ecNumber evidence="13">1.3.5.1</ecNumber>
    </recommendedName>
</protein>
<keyword evidence="6 13" id="KW-0249">Electron transport</keyword>
<dbReference type="GO" id="GO:0006121">
    <property type="term" value="P:mitochondrial electron transport, succinate to ubiquinone"/>
    <property type="evidence" value="ECO:0007669"/>
    <property type="project" value="TreeGrafter"/>
</dbReference>
<dbReference type="PANTHER" id="PTHR11632">
    <property type="entry name" value="SUCCINATE DEHYDROGENASE 2 FLAVOPROTEIN SUBUNIT"/>
    <property type="match status" value="1"/>
</dbReference>
<dbReference type="InterPro" id="IPR015939">
    <property type="entry name" value="Fum_Rdtase/Succ_DH_flav-like_C"/>
</dbReference>
<feature type="binding site" evidence="11">
    <location>
        <begin position="447"/>
        <end position="448"/>
    </location>
    <ligand>
        <name>FAD</name>
        <dbReference type="ChEBI" id="CHEBI:57692"/>
    </ligand>
</feature>
<dbReference type="InterPro" id="IPR037099">
    <property type="entry name" value="Fum_R/Succ_DH_flav-like_C_sf"/>
</dbReference>
<evidence type="ECO:0000256" key="7">
    <source>
        <dbReference type="ARBA" id="ARBA00023002"/>
    </source>
</evidence>
<keyword evidence="13" id="KW-0809">Transit peptide</keyword>
<dbReference type="SUPFAM" id="SSF56425">
    <property type="entry name" value="Succinate dehydrogenase/fumarate reductase flavoprotein, catalytic domain"/>
    <property type="match status" value="1"/>
</dbReference>
<dbReference type="InterPro" id="IPR036188">
    <property type="entry name" value="FAD/NAD-bd_sf"/>
</dbReference>
<dbReference type="InterPro" id="IPR011281">
    <property type="entry name" value="Succ_DH_flav_su_fwd"/>
</dbReference>
<dbReference type="FunFam" id="3.50.50.60:FF:000482">
    <property type="entry name" value="Succinate dehydrogenase complex, subunit A, flavoprotein (Fp)"/>
    <property type="match status" value="1"/>
</dbReference>
<evidence type="ECO:0000259" key="14">
    <source>
        <dbReference type="Pfam" id="PF00890"/>
    </source>
</evidence>
<dbReference type="GO" id="GO:0050660">
    <property type="term" value="F:flavin adenine dinucleotide binding"/>
    <property type="evidence" value="ECO:0007669"/>
    <property type="project" value="InterPro"/>
</dbReference>
<dbReference type="SUPFAM" id="SSF51905">
    <property type="entry name" value="FAD/NAD(P)-binding domain"/>
    <property type="match status" value="1"/>
</dbReference>
<dbReference type="Pfam" id="PF02910">
    <property type="entry name" value="Succ_DH_flav_C"/>
    <property type="match status" value="1"/>
</dbReference>
<dbReference type="Gene3D" id="1.20.58.100">
    <property type="entry name" value="Fumarate reductase/succinate dehydrogenase flavoprotein-like, C-terminal domain"/>
    <property type="match status" value="1"/>
</dbReference>
<evidence type="ECO:0000256" key="9">
    <source>
        <dbReference type="PIRSR" id="PIRSR611281-1"/>
    </source>
</evidence>
<comment type="cofactor">
    <cofactor evidence="11">
        <name>FAD</name>
        <dbReference type="ChEBI" id="CHEBI:57692"/>
    </cofactor>
    <text evidence="11">Flavinylated by SdhE, about 5% flavinylation occurs in the absence of SdhE.</text>
</comment>
<dbReference type="AlphaFoldDB" id="A0AAV9AXQ1"/>
<evidence type="ECO:0000256" key="8">
    <source>
        <dbReference type="ARBA" id="ARBA00023136"/>
    </source>
</evidence>
<evidence type="ECO:0000256" key="13">
    <source>
        <dbReference type="RuleBase" id="RU362051"/>
    </source>
</evidence>
<keyword evidence="3 13" id="KW-0813">Transport</keyword>
<feature type="domain" description="Fumarate reductase/succinate dehydrogenase flavoprotein-like C-terminal" evidence="15">
    <location>
        <begin position="503"/>
        <end position="552"/>
    </location>
</feature>
<dbReference type="GO" id="GO:0009055">
    <property type="term" value="F:electron transfer activity"/>
    <property type="evidence" value="ECO:0007669"/>
    <property type="project" value="TreeGrafter"/>
</dbReference>
<dbReference type="SUPFAM" id="SSF46977">
    <property type="entry name" value="Succinate dehydrogenase/fumarate reductase flavoprotein C-terminal domain"/>
    <property type="match status" value="1"/>
</dbReference>
<dbReference type="InterPro" id="IPR003952">
    <property type="entry name" value="FRD_SDH_FAD_BS"/>
</dbReference>
<dbReference type="EMBL" id="JAUJYN010000006">
    <property type="protein sequence ID" value="KAK1268702.1"/>
    <property type="molecule type" value="Genomic_DNA"/>
</dbReference>
<dbReference type="Proteomes" id="UP001179952">
    <property type="component" value="Unassembled WGS sequence"/>
</dbReference>
<evidence type="ECO:0000313" key="16">
    <source>
        <dbReference type="EMBL" id="KAK1268702.1"/>
    </source>
</evidence>
<feature type="active site" description="Proton acceptor" evidence="9">
    <location>
        <position position="330"/>
    </location>
</feature>
<evidence type="ECO:0000256" key="2">
    <source>
        <dbReference type="ARBA" id="ARBA00008040"/>
    </source>
</evidence>
<dbReference type="FunFam" id="3.90.700.10:FF:000001">
    <property type="entry name" value="Mitochondrial succinate dehydrogenase flavoprotein subunit"/>
    <property type="match status" value="1"/>
</dbReference>
<organism evidence="16 17">
    <name type="scientific">Acorus gramineus</name>
    <name type="common">Dwarf sweet flag</name>
    <dbReference type="NCBI Taxonomy" id="55184"/>
    <lineage>
        <taxon>Eukaryota</taxon>
        <taxon>Viridiplantae</taxon>
        <taxon>Streptophyta</taxon>
        <taxon>Embryophyta</taxon>
        <taxon>Tracheophyta</taxon>
        <taxon>Spermatophyta</taxon>
        <taxon>Magnoliopsida</taxon>
        <taxon>Liliopsida</taxon>
        <taxon>Acoraceae</taxon>
        <taxon>Acorus</taxon>
    </lineage>
</organism>
<feature type="modified residue" description="Tele-8alpha-FAD histidine" evidence="12">
    <location>
        <position position="88"/>
    </location>
</feature>
<dbReference type="GO" id="GO:0008177">
    <property type="term" value="F:succinate dehydrogenase (quinone) activity"/>
    <property type="evidence" value="ECO:0007669"/>
    <property type="project" value="UniProtKB-EC"/>
</dbReference>
<dbReference type="GO" id="GO:0006099">
    <property type="term" value="P:tricarboxylic acid cycle"/>
    <property type="evidence" value="ECO:0007669"/>
    <property type="project" value="UniProtKB-KW"/>
</dbReference>
<evidence type="ECO:0000256" key="3">
    <source>
        <dbReference type="ARBA" id="ARBA00022448"/>
    </source>
</evidence>
<proteinExistence type="inferred from homology"/>
<feature type="binding site" evidence="11">
    <location>
        <position position="265"/>
    </location>
    <ligand>
        <name>FAD</name>
        <dbReference type="ChEBI" id="CHEBI:57692"/>
    </ligand>
</feature>
<dbReference type="InterPro" id="IPR014006">
    <property type="entry name" value="Succ_Dhase_FrdA_Gneg"/>
</dbReference>
<evidence type="ECO:0000256" key="5">
    <source>
        <dbReference type="ARBA" id="ARBA00022827"/>
    </source>
</evidence>
<keyword evidence="17" id="KW-1185">Reference proteome</keyword>
<keyword evidence="7 13" id="KW-0560">Oxidoreductase</keyword>
<comment type="function">
    <text evidence="13">Flavoprotein (FP) subunit of succinate dehydrogenase (SDH) that is involved in complex II of the mitochondrial electron transport chain and is responsible for transferring electrons from succinate to ubiquinone (coenzyme Q).</text>
</comment>
<feature type="domain" description="FAD-dependent oxidoreductase 2 FAD-binding" evidence="14">
    <location>
        <begin position="52"/>
        <end position="448"/>
    </location>
</feature>
<feature type="binding site" evidence="10">
    <location>
        <position position="397"/>
    </location>
    <ligand>
        <name>substrate</name>
    </ligand>
</feature>
<dbReference type="FunFam" id="3.50.50.60:FF:000405">
    <property type="entry name" value="Succinate dehydrogenase [ubiquinone] flavoprotein subunit, mitochondrial"/>
    <property type="match status" value="1"/>
</dbReference>
<dbReference type="PANTHER" id="PTHR11632:SF51">
    <property type="entry name" value="SUCCINATE DEHYDROGENASE [UBIQUINONE] FLAVOPROTEIN SUBUNIT, MITOCHONDRIAL"/>
    <property type="match status" value="1"/>
</dbReference>
<name>A0AAV9AXQ1_ACOGR</name>